<name>A0ABT1HG65_9NOCA</name>
<keyword evidence="2" id="KW-0808">Transferase</keyword>
<evidence type="ECO:0000259" key="1">
    <source>
        <dbReference type="SMART" id="SM00587"/>
    </source>
</evidence>
<dbReference type="InterPro" id="IPR004119">
    <property type="entry name" value="EcKL"/>
</dbReference>
<reference evidence="2 3" key="1">
    <citation type="submission" date="2022-06" db="EMBL/GenBank/DDBJ databases">
        <title>Genomic Encyclopedia of Archaeal and Bacterial Type Strains, Phase II (KMG-II): from individual species to whole genera.</title>
        <authorList>
            <person name="Goeker M."/>
        </authorList>
    </citation>
    <scope>NUCLEOTIDE SEQUENCE [LARGE SCALE GENOMIC DNA]</scope>
    <source>
        <strain evidence="2 3">DSM 44693</strain>
    </source>
</reference>
<dbReference type="InterPro" id="IPR011009">
    <property type="entry name" value="Kinase-like_dom_sf"/>
</dbReference>
<dbReference type="SUPFAM" id="SSF56112">
    <property type="entry name" value="Protein kinase-like (PK-like)"/>
    <property type="match status" value="1"/>
</dbReference>
<keyword evidence="2" id="KW-0418">Kinase</keyword>
<proteinExistence type="predicted"/>
<dbReference type="PANTHER" id="PTHR11012:SF30">
    <property type="entry name" value="PROTEIN KINASE-LIKE DOMAIN-CONTAINING"/>
    <property type="match status" value="1"/>
</dbReference>
<keyword evidence="3" id="KW-1185">Reference proteome</keyword>
<dbReference type="InterPro" id="IPR055492">
    <property type="entry name" value="DUF7064"/>
</dbReference>
<dbReference type="GO" id="GO:0016301">
    <property type="term" value="F:kinase activity"/>
    <property type="evidence" value="ECO:0007669"/>
    <property type="project" value="UniProtKB-KW"/>
</dbReference>
<comment type="caution">
    <text evidence="2">The sequence shown here is derived from an EMBL/GenBank/DDBJ whole genome shotgun (WGS) entry which is preliminary data.</text>
</comment>
<gene>
    <name evidence="2" type="ORF">LX13_001799</name>
</gene>
<accession>A0ABT1HG65</accession>
<evidence type="ECO:0000313" key="3">
    <source>
        <dbReference type="Proteomes" id="UP001206895"/>
    </source>
</evidence>
<organism evidence="2 3">
    <name type="scientific">Williamsia maris</name>
    <dbReference type="NCBI Taxonomy" id="72806"/>
    <lineage>
        <taxon>Bacteria</taxon>
        <taxon>Bacillati</taxon>
        <taxon>Actinomycetota</taxon>
        <taxon>Actinomycetes</taxon>
        <taxon>Mycobacteriales</taxon>
        <taxon>Nocardiaceae</taxon>
        <taxon>Williamsia</taxon>
    </lineage>
</organism>
<dbReference type="Pfam" id="PF23212">
    <property type="entry name" value="DUF7064"/>
    <property type="match status" value="1"/>
</dbReference>
<dbReference type="PANTHER" id="PTHR11012">
    <property type="entry name" value="PROTEIN KINASE-LIKE DOMAIN-CONTAINING"/>
    <property type="match status" value="1"/>
</dbReference>
<dbReference type="EMBL" id="JAMTCJ010000002">
    <property type="protein sequence ID" value="MCP2175980.1"/>
    <property type="molecule type" value="Genomic_DNA"/>
</dbReference>
<sequence>MTSSLAVASVADLTPEWLSSVVGTGTVSEFSTERIGTGQVSENHRVTLTYSAGGGPAAVIVKVAASDETSRNSGVSMGLYEREVRFYQDVAPSIDSRALAGCLHAEYVPETGTFCLVLEDVSPATVGNELDGASPEAARLAIAALAELHAPCIGHPSLESAPWLNRESPITGAILSMLYTGFVERYSERLDARHVVVADTLIAGFERYQELSTDTVSAAGLVHGDYRLDNLLFSTDDASRPVIAVDWQTVTWGAAASDLSYFLGTAMTTENRRAHADELVTLYYDGLGDKAPARLDEFREDVRLQTFFGIIMAIVSPMLVERTDRGDEMFMAAFSRNCEHALDLDAVALLPEPTDPTPLRPEPTDEGAHTPGVEELWNESWYFDVADEAAGIGAFVRLGITPALDNAWYTAMICGPGLPTIAILDFALTPPDDLAVSTDTLTATHEIVEELTHAHVTLTGRGEAFDDPADILGDDPRGRAVQVTLDLHWHTDGDPYLYRLTPRYEIPCRVSGTITISGDGIDPAPITIDAPGQRDHSWGVRDWWGMDWVWTTSHFPDGTHLHGLDLRIPQIPAISIGYAQHPGQPTAELGTHRATEVIGDDGLARSTALRIEPGAIALDFHPLGHGPLRLVAEDGRVAYFPRAWGTWTDTDGRHGVGWVEWNRNLPG</sequence>
<dbReference type="InterPro" id="IPR015897">
    <property type="entry name" value="CHK_kinase-like"/>
</dbReference>
<protein>
    <submittedName>
        <fullName evidence="2">Ecdysteroid kinase</fullName>
    </submittedName>
</protein>
<feature type="domain" description="CHK kinase-like" evidence="1">
    <location>
        <begin position="116"/>
        <end position="293"/>
    </location>
</feature>
<dbReference type="Gene3D" id="3.90.1200.10">
    <property type="match status" value="1"/>
</dbReference>
<dbReference type="SMART" id="SM00587">
    <property type="entry name" value="CHK"/>
    <property type="match status" value="1"/>
</dbReference>
<dbReference type="Pfam" id="PF02958">
    <property type="entry name" value="EcKL"/>
    <property type="match status" value="2"/>
</dbReference>
<dbReference type="SUPFAM" id="SSF159245">
    <property type="entry name" value="AttH-like"/>
    <property type="match status" value="1"/>
</dbReference>
<dbReference type="Proteomes" id="UP001206895">
    <property type="component" value="Unassembled WGS sequence"/>
</dbReference>
<evidence type="ECO:0000313" key="2">
    <source>
        <dbReference type="EMBL" id="MCP2175980.1"/>
    </source>
</evidence>
<dbReference type="RefSeq" id="WP_253661009.1">
    <property type="nucleotide sequence ID" value="NZ_BAAAJQ010000001.1"/>
</dbReference>